<dbReference type="Gene3D" id="3.40.50.2000">
    <property type="entry name" value="Glycogen Phosphorylase B"/>
    <property type="match status" value="1"/>
</dbReference>
<evidence type="ECO:0000256" key="2">
    <source>
        <dbReference type="ARBA" id="ARBA00022692"/>
    </source>
</evidence>
<sequence>MLIASTGGHLAQLLNLRECWSGYQRHWVTFDKSDALTALRDETVTWAYHPTTRNARNAIRNFVLSIRTLVHTKPDVIVSTGAGVALPFFLVARFLRIRTIYLEAFERIEAPSLTGLLCYPLTDRFCVQWAEQQRIYPEGVHVGPAW</sequence>
<dbReference type="NCBIfam" id="NF041549">
    <property type="entry name" value="PssD"/>
    <property type="match status" value="1"/>
</dbReference>
<reference evidence="6 7" key="1">
    <citation type="submission" date="2019-03" db="EMBL/GenBank/DDBJ databases">
        <title>Genomic Encyclopedia of Type Strains, Phase IV (KMG-IV): sequencing the most valuable type-strain genomes for metagenomic binning, comparative biology and taxonomic classification.</title>
        <authorList>
            <person name="Goeker M."/>
        </authorList>
    </citation>
    <scope>NUCLEOTIDE SEQUENCE [LARGE SCALE GENOMIC DNA]</scope>
    <source>
        <strain evidence="6 7">DSM 45765</strain>
    </source>
</reference>
<evidence type="ECO:0000313" key="6">
    <source>
        <dbReference type="EMBL" id="TCP56491.1"/>
    </source>
</evidence>
<organism evidence="6 7">
    <name type="scientific">Tamaricihabitans halophyticus</name>
    <dbReference type="NCBI Taxonomy" id="1262583"/>
    <lineage>
        <taxon>Bacteria</taxon>
        <taxon>Bacillati</taxon>
        <taxon>Actinomycetota</taxon>
        <taxon>Actinomycetes</taxon>
        <taxon>Pseudonocardiales</taxon>
        <taxon>Pseudonocardiaceae</taxon>
        <taxon>Tamaricihabitans</taxon>
    </lineage>
</organism>
<dbReference type="Pfam" id="PF08660">
    <property type="entry name" value="Alg14"/>
    <property type="match status" value="1"/>
</dbReference>
<dbReference type="GO" id="GO:0006488">
    <property type="term" value="P:dolichol-linked oligosaccharide biosynthetic process"/>
    <property type="evidence" value="ECO:0007669"/>
    <property type="project" value="InterPro"/>
</dbReference>
<proteinExistence type="predicted"/>
<dbReference type="GO" id="GO:0004577">
    <property type="term" value="F:N-acetylglucosaminyldiphosphodolichol N-acetylglucosaminyltransferase activity"/>
    <property type="evidence" value="ECO:0007669"/>
    <property type="project" value="TreeGrafter"/>
</dbReference>
<keyword evidence="5" id="KW-0472">Membrane</keyword>
<evidence type="ECO:0000313" key="7">
    <source>
        <dbReference type="Proteomes" id="UP000294911"/>
    </source>
</evidence>
<protein>
    <submittedName>
        <fullName evidence="6">Oligosaccharide biosynthesis protein Alg14</fullName>
    </submittedName>
</protein>
<evidence type="ECO:0000256" key="1">
    <source>
        <dbReference type="ARBA" id="ARBA00004389"/>
    </source>
</evidence>
<keyword evidence="3" id="KW-0256">Endoplasmic reticulum</keyword>
<dbReference type="PANTHER" id="PTHR12154">
    <property type="entry name" value="GLYCOSYL TRANSFERASE-RELATED"/>
    <property type="match status" value="1"/>
</dbReference>
<dbReference type="EMBL" id="SLXQ01000001">
    <property type="protein sequence ID" value="TCP56491.1"/>
    <property type="molecule type" value="Genomic_DNA"/>
</dbReference>
<dbReference type="PANTHER" id="PTHR12154:SF4">
    <property type="entry name" value="UDP-N-ACETYLGLUCOSAMINE TRANSFERASE SUBUNIT ALG14 HOMOLOG"/>
    <property type="match status" value="1"/>
</dbReference>
<name>A0A4R2R9X9_9PSEU</name>
<evidence type="ECO:0000256" key="5">
    <source>
        <dbReference type="ARBA" id="ARBA00023136"/>
    </source>
</evidence>
<dbReference type="RefSeq" id="WP_207894372.1">
    <property type="nucleotide sequence ID" value="NZ_SLXQ01000001.1"/>
</dbReference>
<keyword evidence="2" id="KW-0812">Transmembrane</keyword>
<accession>A0A4R2R9X9</accession>
<dbReference type="SUPFAM" id="SSF53756">
    <property type="entry name" value="UDP-Glycosyltransferase/glycogen phosphorylase"/>
    <property type="match status" value="1"/>
</dbReference>
<comment type="subcellular location">
    <subcellularLocation>
        <location evidence="1">Endoplasmic reticulum membrane</location>
        <topology evidence="1">Single-pass membrane protein</topology>
    </subcellularLocation>
</comment>
<keyword evidence="7" id="KW-1185">Reference proteome</keyword>
<comment type="caution">
    <text evidence="6">The sequence shown here is derived from an EMBL/GenBank/DDBJ whole genome shotgun (WGS) entry which is preliminary data.</text>
</comment>
<evidence type="ECO:0000256" key="3">
    <source>
        <dbReference type="ARBA" id="ARBA00022824"/>
    </source>
</evidence>
<dbReference type="Proteomes" id="UP000294911">
    <property type="component" value="Unassembled WGS sequence"/>
</dbReference>
<dbReference type="InterPro" id="IPR013969">
    <property type="entry name" value="Oligosacch_biosynth_Alg14"/>
</dbReference>
<dbReference type="AlphaFoldDB" id="A0A4R2R9X9"/>
<gene>
    <name evidence="6" type="ORF">EV191_101434</name>
</gene>
<evidence type="ECO:0000256" key="4">
    <source>
        <dbReference type="ARBA" id="ARBA00022989"/>
    </source>
</evidence>
<keyword evidence="4" id="KW-1133">Transmembrane helix</keyword>